<dbReference type="Gene3D" id="3.40.50.300">
    <property type="entry name" value="P-loop containing nucleotide triphosphate hydrolases"/>
    <property type="match status" value="1"/>
</dbReference>
<dbReference type="Pfam" id="PF13401">
    <property type="entry name" value="AAA_22"/>
    <property type="match status" value="1"/>
</dbReference>
<dbReference type="GO" id="GO:0016887">
    <property type="term" value="F:ATP hydrolysis activity"/>
    <property type="evidence" value="ECO:0007669"/>
    <property type="project" value="InterPro"/>
</dbReference>
<reference evidence="3 4" key="1">
    <citation type="submission" date="2021-05" db="EMBL/GenBank/DDBJ databases">
        <title>The draft genome of Geobacter pelophilus DSM 12255.</title>
        <authorList>
            <person name="Xu Z."/>
            <person name="Masuda Y."/>
            <person name="Itoh H."/>
            <person name="Senoo K."/>
        </authorList>
    </citation>
    <scope>NUCLEOTIDE SEQUENCE [LARGE SCALE GENOMIC DNA]</scope>
    <source>
        <strain evidence="3 4">DSM 12255</strain>
    </source>
</reference>
<dbReference type="NCBIfam" id="TIGR03015">
    <property type="entry name" value="pepcterm_ATPase"/>
    <property type="match status" value="1"/>
</dbReference>
<accession>A0AAW4KVY2</accession>
<dbReference type="RefSeq" id="WP_214169534.1">
    <property type="nucleotide sequence ID" value="NZ_JAHCVJ010000001.1"/>
</dbReference>
<dbReference type="PANTHER" id="PTHR35894:SF1">
    <property type="entry name" value="PHOSPHORIBULOKINASE _ URIDINE KINASE FAMILY"/>
    <property type="match status" value="1"/>
</dbReference>
<dbReference type="Proteomes" id="UP000811899">
    <property type="component" value="Unassembled WGS sequence"/>
</dbReference>
<dbReference type="InterPro" id="IPR027417">
    <property type="entry name" value="P-loop_NTPase"/>
</dbReference>
<gene>
    <name evidence="3" type="ORF">KI809_00315</name>
</gene>
<organism evidence="3 4">
    <name type="scientific">Geoanaerobacter pelophilus</name>
    <dbReference type="NCBI Taxonomy" id="60036"/>
    <lineage>
        <taxon>Bacteria</taxon>
        <taxon>Pseudomonadati</taxon>
        <taxon>Thermodesulfobacteriota</taxon>
        <taxon>Desulfuromonadia</taxon>
        <taxon>Geobacterales</taxon>
        <taxon>Geobacteraceae</taxon>
        <taxon>Geoanaerobacter</taxon>
    </lineage>
</organism>
<evidence type="ECO:0000259" key="2">
    <source>
        <dbReference type="SMART" id="SM00382"/>
    </source>
</evidence>
<dbReference type="InterPro" id="IPR049945">
    <property type="entry name" value="AAA_22"/>
</dbReference>
<evidence type="ECO:0000313" key="3">
    <source>
        <dbReference type="EMBL" id="MBT0662733.1"/>
    </source>
</evidence>
<dbReference type="AlphaFoldDB" id="A0AAW4KVY2"/>
<name>A0AAW4KVY2_9BACT</name>
<protein>
    <submittedName>
        <fullName evidence="3">XrtA-associated ATPase</fullName>
    </submittedName>
</protein>
<proteinExistence type="predicted"/>
<evidence type="ECO:0000256" key="1">
    <source>
        <dbReference type="SAM" id="MobiDB-lite"/>
    </source>
</evidence>
<dbReference type="EMBL" id="JAHCVJ010000001">
    <property type="protein sequence ID" value="MBT0662733.1"/>
    <property type="molecule type" value="Genomic_DNA"/>
</dbReference>
<feature type="compositionally biased region" description="Polar residues" evidence="1">
    <location>
        <begin position="369"/>
        <end position="378"/>
    </location>
</feature>
<dbReference type="InterPro" id="IPR017466">
    <property type="entry name" value="XrtA-assoc_ATPase-like"/>
</dbReference>
<comment type="caution">
    <text evidence="3">The sequence shown here is derived from an EMBL/GenBank/DDBJ whole genome shotgun (WGS) entry which is preliminary data.</text>
</comment>
<feature type="domain" description="AAA+ ATPase" evidence="2">
    <location>
        <begin position="42"/>
        <end position="194"/>
    </location>
</feature>
<dbReference type="SUPFAM" id="SSF52540">
    <property type="entry name" value="P-loop containing nucleoside triphosphate hydrolases"/>
    <property type="match status" value="1"/>
</dbReference>
<dbReference type="PANTHER" id="PTHR35894">
    <property type="entry name" value="GENERAL SECRETION PATHWAY PROTEIN A-RELATED"/>
    <property type="match status" value="1"/>
</dbReference>
<sequence>MYEAFFGLSLKPFDLVPNPEFLFLSKSHKKALTYLDYGIRERVGFILLTGEVGSGKTTIIRDMLKKHHEEVVIAKVFNTRVNSEQLIALINDDFGLPVAGKDKTSMLRDLNDFLVEQYAIGNFPVLIVDEAQNLTPKLLEEIRMLSNLETDSSKLLQIILVGQPELRKTMNSPGLRQLRQRISINCHLQPLSCPEMEQYIIHRLEVAGNASAVTFMPSAMDLIYCSSKGIPRLINIICDFLLISAFAEETKTLDEELVRDVIGELDFDGHFWGNNQIENELADLTPNATVNEDSISAQVAQSLLKITSRLDGMEKEAKILSDSINKEFSQRLTELQNAFMFHVKETDASLNAINSRIEKIRSHRDTNEQDSANGSKSSLVRKILGS</sequence>
<keyword evidence="4" id="KW-1185">Reference proteome</keyword>
<dbReference type="InterPro" id="IPR052026">
    <property type="entry name" value="ExeA_AAA_ATPase_DNA-bind"/>
</dbReference>
<dbReference type="InterPro" id="IPR003593">
    <property type="entry name" value="AAA+_ATPase"/>
</dbReference>
<feature type="region of interest" description="Disordered" evidence="1">
    <location>
        <begin position="362"/>
        <end position="386"/>
    </location>
</feature>
<dbReference type="SMART" id="SM00382">
    <property type="entry name" value="AAA"/>
    <property type="match status" value="1"/>
</dbReference>
<evidence type="ECO:0000313" key="4">
    <source>
        <dbReference type="Proteomes" id="UP000811899"/>
    </source>
</evidence>